<organism evidence="2 3">
    <name type="scientific">Mesobacillus maritimus</name>
    <dbReference type="NCBI Taxonomy" id="1643336"/>
    <lineage>
        <taxon>Bacteria</taxon>
        <taxon>Bacillati</taxon>
        <taxon>Bacillota</taxon>
        <taxon>Bacilli</taxon>
        <taxon>Bacillales</taxon>
        <taxon>Bacillaceae</taxon>
        <taxon>Mesobacillus</taxon>
    </lineage>
</organism>
<proteinExistence type="predicted"/>
<dbReference type="Pfam" id="PF10057">
    <property type="entry name" value="MpsC"/>
    <property type="match status" value="1"/>
</dbReference>
<evidence type="ECO:0000259" key="1">
    <source>
        <dbReference type="Pfam" id="PF10057"/>
    </source>
</evidence>
<dbReference type="InterPro" id="IPR018745">
    <property type="entry name" value="MpsC"/>
</dbReference>
<dbReference type="RefSeq" id="WP_221874103.1">
    <property type="nucleotide sequence ID" value="NZ_JACWFH010000016.1"/>
</dbReference>
<comment type="caution">
    <text evidence="2">The sequence shown here is derived from an EMBL/GenBank/DDBJ whole genome shotgun (WGS) entry which is preliminary data.</text>
</comment>
<dbReference type="EMBL" id="JACWFH010000016">
    <property type="protein sequence ID" value="MBY0097883.1"/>
    <property type="molecule type" value="Genomic_DNA"/>
</dbReference>
<protein>
    <submittedName>
        <fullName evidence="2">DUF2294 family protein</fullName>
    </submittedName>
</protein>
<reference evidence="2 3" key="1">
    <citation type="submission" date="2020-07" db="EMBL/GenBank/DDBJ databases">
        <title>Fungal Genomes of the International Space Station.</title>
        <authorList>
            <person name="Seuylemezian A."/>
            <person name="Singh N.K."/>
            <person name="Wood J."/>
            <person name="Venkateswaran K."/>
        </authorList>
    </citation>
    <scope>NUCLEOTIDE SEQUENCE [LARGE SCALE GENOMIC DNA]</scope>
    <source>
        <strain evidence="2 3">PL-B2</strain>
    </source>
</reference>
<dbReference type="Proteomes" id="UP000769780">
    <property type="component" value="Unassembled WGS sequence"/>
</dbReference>
<name>A0ABS7K6T6_9BACI</name>
<evidence type="ECO:0000313" key="3">
    <source>
        <dbReference type="Proteomes" id="UP000769780"/>
    </source>
</evidence>
<evidence type="ECO:0000313" key="2">
    <source>
        <dbReference type="EMBL" id="MBY0097883.1"/>
    </source>
</evidence>
<feature type="domain" description="Na+-translocating membrane potential-generating system MpsC" evidence="1">
    <location>
        <begin position="12"/>
        <end position="109"/>
    </location>
</feature>
<sequence>MGSATQDDLLYLSSKFSKTLKRKFGKGPETCYVVFKENRLFIYISNFMTSAEEVLVENNQVNLANKFRTAVIDLICKEFLPEASKVTGLSFHAFYHDWNYGTNKGIVIIEPRNIRSEESGEFFFNEKDLFKLMEQVCAKIHKVPEEYKIVKWNQNVCIVECKGVLLLMDRYLYQQGLTDILIEHSREMKMYYLNRKNQFENVFNRVINDLFITWDYEQDKNFIVFNFS</sequence>
<accession>A0ABS7K6T6</accession>
<gene>
    <name evidence="2" type="ORF">H0185_13845</name>
</gene>
<keyword evidence="3" id="KW-1185">Reference proteome</keyword>